<dbReference type="AlphaFoldDB" id="A0A098E9H1"/>
<dbReference type="EMBL" id="CCXY01000063">
    <property type="protein sequence ID" value="CEG11635.1"/>
    <property type="molecule type" value="Genomic_DNA"/>
</dbReference>
<accession>A0A098E9H1</accession>
<dbReference type="EMBL" id="CCXY01000116">
    <property type="protein sequence ID" value="CEG12202.1"/>
    <property type="molecule type" value="Genomic_DNA"/>
</dbReference>
<proteinExistence type="predicted"/>
<name>A0A098E9H1_9ZZZZ</name>
<gene>
    <name evidence="1" type="ORF">MSIBF_A1550005</name>
    <name evidence="2" type="ORF">MSIBF_A2020024</name>
</gene>
<sequence>MSDEKKKSDEEIEYVKSSIEETPQGIRKNLKVDCIIKCKNFKVNAGKIHLKFPVEISENNIIEKTDENVTDTSAQIFKGGQEIELKNVCVKEGKITINIPMLVQEILSIGRKEK</sequence>
<evidence type="ECO:0000313" key="1">
    <source>
        <dbReference type="EMBL" id="CEG11635.1"/>
    </source>
</evidence>
<evidence type="ECO:0000313" key="2">
    <source>
        <dbReference type="EMBL" id="CEG12202.1"/>
    </source>
</evidence>
<protein>
    <submittedName>
        <fullName evidence="1">Uncharacterized protein</fullName>
    </submittedName>
</protein>
<reference evidence="1" key="1">
    <citation type="submission" date="2014-09" db="EMBL/GenBank/DDBJ databases">
        <authorList>
            <person name="Probst J Alexander"/>
        </authorList>
    </citation>
    <scope>NUCLEOTIDE SEQUENCE</scope>
</reference>
<organism evidence="1">
    <name type="scientific">groundwater metagenome</name>
    <dbReference type="NCBI Taxonomy" id="717931"/>
    <lineage>
        <taxon>unclassified sequences</taxon>
        <taxon>metagenomes</taxon>
        <taxon>ecological metagenomes</taxon>
    </lineage>
</organism>